<dbReference type="Pfam" id="PF01825">
    <property type="entry name" value="GPS"/>
    <property type="match status" value="1"/>
</dbReference>
<dbReference type="GO" id="GO:0007189">
    <property type="term" value="P:adenylate cyclase-activating G protein-coupled receptor signaling pathway"/>
    <property type="evidence" value="ECO:0007669"/>
    <property type="project" value="TreeGrafter"/>
</dbReference>
<keyword evidence="7" id="KW-0732">Signal</keyword>
<comment type="subcellular location">
    <subcellularLocation>
        <location evidence="1">Membrane</location>
        <topology evidence="1">Multi-pass membrane protein</topology>
    </subcellularLocation>
</comment>
<feature type="transmembrane region" description="Helical" evidence="6">
    <location>
        <begin position="483"/>
        <end position="508"/>
    </location>
</feature>
<evidence type="ECO:0000256" key="2">
    <source>
        <dbReference type="ARBA" id="ARBA00022692"/>
    </source>
</evidence>
<feature type="transmembrane region" description="Helical" evidence="6">
    <location>
        <begin position="640"/>
        <end position="661"/>
    </location>
</feature>
<evidence type="ECO:0000259" key="9">
    <source>
        <dbReference type="PROSITE" id="PS50261"/>
    </source>
</evidence>
<keyword evidence="5" id="KW-1015">Disulfide bond</keyword>
<evidence type="ECO:0000259" key="8">
    <source>
        <dbReference type="PROSITE" id="PS50221"/>
    </source>
</evidence>
<keyword evidence="3 6" id="KW-1133">Transmembrane helix</keyword>
<feature type="transmembrane region" description="Helical" evidence="6">
    <location>
        <begin position="613"/>
        <end position="634"/>
    </location>
</feature>
<dbReference type="GO" id="GO:0004930">
    <property type="term" value="F:G protein-coupled receptor activity"/>
    <property type="evidence" value="ECO:0007669"/>
    <property type="project" value="InterPro"/>
</dbReference>
<dbReference type="InterPro" id="IPR000832">
    <property type="entry name" value="GPCR_2_secretin-like"/>
</dbReference>
<evidence type="ECO:0000313" key="11">
    <source>
        <dbReference type="Proteomes" id="UP000579812"/>
    </source>
</evidence>
<organism evidence="10 11">
    <name type="scientific">Onychostoma macrolepis</name>
    <dbReference type="NCBI Taxonomy" id="369639"/>
    <lineage>
        <taxon>Eukaryota</taxon>
        <taxon>Metazoa</taxon>
        <taxon>Chordata</taxon>
        <taxon>Craniata</taxon>
        <taxon>Vertebrata</taxon>
        <taxon>Euteleostomi</taxon>
        <taxon>Actinopterygii</taxon>
        <taxon>Neopterygii</taxon>
        <taxon>Teleostei</taxon>
        <taxon>Ostariophysi</taxon>
        <taxon>Cypriniformes</taxon>
        <taxon>Cyprinidae</taxon>
        <taxon>Acrossocheilinae</taxon>
        <taxon>Onychostoma</taxon>
    </lineage>
</organism>
<evidence type="ECO:0000256" key="4">
    <source>
        <dbReference type="ARBA" id="ARBA00023136"/>
    </source>
</evidence>
<evidence type="ECO:0008006" key="12">
    <source>
        <dbReference type="Google" id="ProtNLM"/>
    </source>
</evidence>
<keyword evidence="11" id="KW-1185">Reference proteome</keyword>
<name>A0A7J6C3G4_9TELE</name>
<dbReference type="PROSITE" id="PS50261">
    <property type="entry name" value="G_PROTEIN_RECEP_F2_4"/>
    <property type="match status" value="1"/>
</dbReference>
<evidence type="ECO:0000256" key="1">
    <source>
        <dbReference type="ARBA" id="ARBA00004141"/>
    </source>
</evidence>
<keyword evidence="4 6" id="KW-0472">Membrane</keyword>
<dbReference type="Pfam" id="PF00002">
    <property type="entry name" value="7tm_2"/>
    <property type="match status" value="1"/>
</dbReference>
<dbReference type="PANTHER" id="PTHR12011">
    <property type="entry name" value="ADHESION G-PROTEIN COUPLED RECEPTOR"/>
    <property type="match status" value="1"/>
</dbReference>
<feature type="domain" description="GAIN-B" evidence="8">
    <location>
        <begin position="259"/>
        <end position="402"/>
    </location>
</feature>
<keyword evidence="2 6" id="KW-0812">Transmembrane</keyword>
<dbReference type="PROSITE" id="PS50221">
    <property type="entry name" value="GAIN_B"/>
    <property type="match status" value="1"/>
</dbReference>
<dbReference type="GO" id="GO:0005886">
    <property type="term" value="C:plasma membrane"/>
    <property type="evidence" value="ECO:0007669"/>
    <property type="project" value="TreeGrafter"/>
</dbReference>
<feature type="transmembrane region" description="Helical" evidence="6">
    <location>
        <begin position="520"/>
        <end position="541"/>
    </location>
</feature>
<feature type="signal peptide" evidence="7">
    <location>
        <begin position="1"/>
        <end position="24"/>
    </location>
</feature>
<dbReference type="AlphaFoldDB" id="A0A7J6C3G4"/>
<sequence>MSQQKQNLLWLMIICCSMCQITCSKNLKISISLTNQCFLNPAIPAVALTCQSPNNINNFHIMNVKLSISSQGQCKTYSFKLTVRGQKKEVRMKEMNEDINELFSLNTKCQRLVAPNSAGLTCQNLWGNRNGGSCLEIPLVDPGKTCRGATYDDKICKKSKGSSYVLRFIRSEWMCVTCPASAVTVTLQPHEVTYNMSVQVDDGDVDPSEASDYLNKMESKMEEMEKNNISKAGIVMGDAIGLLHVQAKNTKTKDICYSSDEDIINDVDCQSDLNANFPWSVKVSSEAFNKSRRENNGTAFLAILQFYNMRNENEMQKFTVLNNEVYGLMMRANISNLTDNIDIFFTKNNQEDKASCVSWDGKGQLNWTTSGCETETIDSNTIKCSCSHLTFLTVLMHLPDLKITAMHPESLTFISSIGCGISIFFLAVALFMHFQLQKAKSNQATKILMNMFVALFLLNVSFSSNESVANTEDNAACVFIALLLHYSMLASFTWFFIQALHMYLWLLRQNVTITNYTRKITVLGWVCPAPIVVAIVSVGGYEAVTLTLNTMSGKITRMCWIANPYIHYTVNIGYFALVFIFMTGIFITILTTFVHAKHLRATDGKRKTFRKQLMMVLSLFLLFGLTWSVAFFSYGPMHITSYYIFTVLNSFQGIFLFLYYYHIRNDVAGNFSDDPDSTDSTTIITQSSINAVENIHNQDN</sequence>
<feature type="transmembrane region" description="Helical" evidence="6">
    <location>
        <begin position="411"/>
        <end position="432"/>
    </location>
</feature>
<evidence type="ECO:0000256" key="7">
    <source>
        <dbReference type="SAM" id="SignalP"/>
    </source>
</evidence>
<dbReference type="InterPro" id="IPR017981">
    <property type="entry name" value="GPCR_2-like_7TM"/>
</dbReference>
<protein>
    <recommendedName>
        <fullName evidence="12">Adhesion G-protein coupled receptor G2-like</fullName>
    </recommendedName>
</protein>
<reference evidence="10 11" key="1">
    <citation type="submission" date="2020-04" db="EMBL/GenBank/DDBJ databases">
        <title>Chromosome-level genome assembly of a cyprinid fish Onychostoma macrolepis by integration of Nanopore Sequencing, Bionano and Hi-C technology.</title>
        <authorList>
            <person name="Wang D."/>
        </authorList>
    </citation>
    <scope>NUCLEOTIDE SEQUENCE [LARGE SCALE GENOMIC DNA]</scope>
    <source>
        <strain evidence="10">SWU-2019</strain>
        <tissue evidence="10">Muscle</tissue>
    </source>
</reference>
<dbReference type="PRINTS" id="PR00249">
    <property type="entry name" value="GPCRSECRETIN"/>
</dbReference>
<evidence type="ECO:0000256" key="6">
    <source>
        <dbReference type="SAM" id="Phobius"/>
    </source>
</evidence>
<dbReference type="InterPro" id="IPR000203">
    <property type="entry name" value="GPS"/>
</dbReference>
<feature type="chain" id="PRO_5029593041" description="Adhesion G-protein coupled receptor G2-like" evidence="7">
    <location>
        <begin position="25"/>
        <end position="700"/>
    </location>
</feature>
<dbReference type="PANTHER" id="PTHR12011:SF474">
    <property type="entry name" value="ADHESION G PROTEIN-COUPLED RECEPTOR G11-RELATED"/>
    <property type="match status" value="1"/>
</dbReference>
<dbReference type="EMBL" id="JAAMOB010000017">
    <property type="protein sequence ID" value="KAF4101828.1"/>
    <property type="molecule type" value="Genomic_DNA"/>
</dbReference>
<evidence type="ECO:0000256" key="3">
    <source>
        <dbReference type="ARBA" id="ARBA00022989"/>
    </source>
</evidence>
<dbReference type="SMART" id="SM00303">
    <property type="entry name" value="GPS"/>
    <property type="match status" value="1"/>
</dbReference>
<evidence type="ECO:0000313" key="10">
    <source>
        <dbReference type="EMBL" id="KAF4101828.1"/>
    </source>
</evidence>
<dbReference type="Gene3D" id="1.20.1070.10">
    <property type="entry name" value="Rhodopsin 7-helix transmembrane proteins"/>
    <property type="match status" value="1"/>
</dbReference>
<feature type="domain" description="G-protein coupled receptors family 2 profile 2" evidence="9">
    <location>
        <begin position="411"/>
        <end position="664"/>
    </location>
</feature>
<gene>
    <name evidence="10" type="ORF">G5714_016628</name>
</gene>
<proteinExistence type="predicted"/>
<dbReference type="Proteomes" id="UP000579812">
    <property type="component" value="Unassembled WGS sequence"/>
</dbReference>
<comment type="caution">
    <text evidence="10">The sequence shown here is derived from an EMBL/GenBank/DDBJ whole genome shotgun (WGS) entry which is preliminary data.</text>
</comment>
<dbReference type="InterPro" id="IPR057244">
    <property type="entry name" value="GAIN_B"/>
</dbReference>
<feature type="transmembrane region" description="Helical" evidence="6">
    <location>
        <begin position="572"/>
        <end position="593"/>
    </location>
</feature>
<accession>A0A7J6C3G4</accession>
<dbReference type="Gene3D" id="2.60.220.50">
    <property type="match status" value="1"/>
</dbReference>
<dbReference type="InterPro" id="IPR046338">
    <property type="entry name" value="GAIN_dom_sf"/>
</dbReference>
<evidence type="ECO:0000256" key="5">
    <source>
        <dbReference type="ARBA" id="ARBA00023157"/>
    </source>
</evidence>
<feature type="transmembrane region" description="Helical" evidence="6">
    <location>
        <begin position="444"/>
        <end position="463"/>
    </location>
</feature>
<dbReference type="GO" id="GO:0007166">
    <property type="term" value="P:cell surface receptor signaling pathway"/>
    <property type="evidence" value="ECO:0007669"/>
    <property type="project" value="InterPro"/>
</dbReference>